<reference evidence="2 3" key="1">
    <citation type="submission" date="2016-08" db="EMBL/GenBank/DDBJ databases">
        <title>A novel genetic cassette of butanologenic Thermoanaerobacterium thermosaccharolyticum that directly convert cellulose to butanol.</title>
        <authorList>
            <person name="Li T."/>
            <person name="He J."/>
        </authorList>
    </citation>
    <scope>NUCLEOTIDE SEQUENCE [LARGE SCALE GENOMIC DNA]</scope>
    <source>
        <strain evidence="2 3">TG57</strain>
    </source>
</reference>
<protein>
    <submittedName>
        <fullName evidence="2">Endonuclease exonuclease phosphatase</fullName>
    </submittedName>
</protein>
<evidence type="ECO:0000313" key="2">
    <source>
        <dbReference type="EMBL" id="AST58967.1"/>
    </source>
</evidence>
<keyword evidence="2" id="KW-0540">Nuclease</keyword>
<proteinExistence type="predicted"/>
<organism evidence="2 3">
    <name type="scientific">Thermoanaerobacterium thermosaccharolyticum</name>
    <name type="common">Clostridium thermosaccharolyticum</name>
    <dbReference type="NCBI Taxonomy" id="1517"/>
    <lineage>
        <taxon>Bacteria</taxon>
        <taxon>Bacillati</taxon>
        <taxon>Bacillota</taxon>
        <taxon>Clostridia</taxon>
        <taxon>Thermoanaerobacterales</taxon>
        <taxon>Thermoanaerobacteraceae</taxon>
        <taxon>Thermoanaerobacterium</taxon>
    </lineage>
</organism>
<keyword evidence="1" id="KW-0472">Membrane</keyword>
<evidence type="ECO:0000313" key="3">
    <source>
        <dbReference type="Proteomes" id="UP000214975"/>
    </source>
</evidence>
<keyword evidence="1" id="KW-0812">Transmembrane</keyword>
<dbReference type="Proteomes" id="UP000214975">
    <property type="component" value="Chromosome"/>
</dbReference>
<accession>A0A223I2U2</accession>
<sequence>MSKVNSSENRSFLLVCVDFGSSYFYVGTAHLGLNGVK</sequence>
<evidence type="ECO:0000256" key="1">
    <source>
        <dbReference type="SAM" id="Phobius"/>
    </source>
</evidence>
<dbReference type="GO" id="GO:0004519">
    <property type="term" value="F:endonuclease activity"/>
    <property type="evidence" value="ECO:0007669"/>
    <property type="project" value="UniProtKB-KW"/>
</dbReference>
<feature type="transmembrane region" description="Helical" evidence="1">
    <location>
        <begin position="12"/>
        <end position="33"/>
    </location>
</feature>
<dbReference type="AlphaFoldDB" id="A0A223I2U2"/>
<keyword evidence="2" id="KW-0269">Exonuclease</keyword>
<keyword evidence="2" id="KW-0378">Hydrolase</keyword>
<dbReference type="GO" id="GO:0004527">
    <property type="term" value="F:exonuclease activity"/>
    <property type="evidence" value="ECO:0007669"/>
    <property type="project" value="UniProtKB-KW"/>
</dbReference>
<keyword evidence="1" id="KW-1133">Transmembrane helix</keyword>
<gene>
    <name evidence="2" type="ORF">Thert_03214</name>
</gene>
<keyword evidence="2" id="KW-0255">Endonuclease</keyword>
<name>A0A223I2U2_THETR</name>
<dbReference type="EMBL" id="CP016893">
    <property type="protein sequence ID" value="AST58967.1"/>
    <property type="molecule type" value="Genomic_DNA"/>
</dbReference>